<keyword evidence="11 15" id="KW-1133">Transmembrane helix</keyword>
<evidence type="ECO:0000313" key="20">
    <source>
        <dbReference type="Proteomes" id="UP000663651"/>
    </source>
</evidence>
<dbReference type="Pfam" id="PF17202">
    <property type="entry name" value="sCache_3_3"/>
    <property type="match status" value="1"/>
</dbReference>
<dbReference type="InterPro" id="IPR003018">
    <property type="entry name" value="GAF"/>
</dbReference>
<keyword evidence="7 15" id="KW-0812">Transmembrane</keyword>
<feature type="domain" description="PAS" evidence="17">
    <location>
        <begin position="215"/>
        <end position="289"/>
    </location>
</feature>
<dbReference type="InterPro" id="IPR001610">
    <property type="entry name" value="PAC"/>
</dbReference>
<dbReference type="PROSITE" id="PS50112">
    <property type="entry name" value="PAS"/>
    <property type="match status" value="3"/>
</dbReference>
<evidence type="ECO:0000256" key="1">
    <source>
        <dbReference type="ARBA" id="ARBA00000085"/>
    </source>
</evidence>
<dbReference type="Pfam" id="PF08448">
    <property type="entry name" value="PAS_4"/>
    <property type="match status" value="1"/>
</dbReference>
<keyword evidence="14" id="KW-0175">Coiled coil</keyword>
<dbReference type="Proteomes" id="UP000663651">
    <property type="component" value="Chromosome"/>
</dbReference>
<dbReference type="PANTHER" id="PTHR43065">
    <property type="entry name" value="SENSOR HISTIDINE KINASE"/>
    <property type="match status" value="1"/>
</dbReference>
<feature type="transmembrane region" description="Helical" evidence="15">
    <location>
        <begin position="181"/>
        <end position="202"/>
    </location>
</feature>
<keyword evidence="9" id="KW-0418">Kinase</keyword>
<evidence type="ECO:0000256" key="5">
    <source>
        <dbReference type="ARBA" id="ARBA00022553"/>
    </source>
</evidence>
<dbReference type="Gene3D" id="3.30.565.10">
    <property type="entry name" value="Histidine kinase-like ATPase, C-terminal domain"/>
    <property type="match status" value="1"/>
</dbReference>
<dbReference type="Pfam" id="PF02518">
    <property type="entry name" value="HATPase_c"/>
    <property type="match status" value="1"/>
</dbReference>
<dbReference type="SMART" id="SM00065">
    <property type="entry name" value="GAF"/>
    <property type="match status" value="1"/>
</dbReference>
<dbReference type="InterPro" id="IPR013767">
    <property type="entry name" value="PAS_fold"/>
</dbReference>
<feature type="domain" description="PAS" evidence="17">
    <location>
        <begin position="349"/>
        <end position="404"/>
    </location>
</feature>
<dbReference type="SMART" id="SM00091">
    <property type="entry name" value="PAS"/>
    <property type="match status" value="5"/>
</dbReference>
<evidence type="ECO:0000256" key="15">
    <source>
        <dbReference type="SAM" id="Phobius"/>
    </source>
</evidence>
<dbReference type="Gene3D" id="1.10.287.130">
    <property type="match status" value="1"/>
</dbReference>
<dbReference type="PRINTS" id="PR00344">
    <property type="entry name" value="BCTRLSENSOR"/>
</dbReference>
<dbReference type="Gene3D" id="2.10.70.100">
    <property type="match status" value="1"/>
</dbReference>
<protein>
    <recommendedName>
        <fullName evidence="3">histidine kinase</fullName>
        <ecNumber evidence="3">2.7.13.3</ecNumber>
    </recommendedName>
</protein>
<dbReference type="SUPFAM" id="SSF103190">
    <property type="entry name" value="Sensory domain-like"/>
    <property type="match status" value="1"/>
</dbReference>
<dbReference type="InterPro" id="IPR000014">
    <property type="entry name" value="PAS"/>
</dbReference>
<evidence type="ECO:0000256" key="2">
    <source>
        <dbReference type="ARBA" id="ARBA00004651"/>
    </source>
</evidence>
<feature type="domain" description="PAC" evidence="18">
    <location>
        <begin position="713"/>
        <end position="765"/>
    </location>
</feature>
<evidence type="ECO:0000256" key="10">
    <source>
        <dbReference type="ARBA" id="ARBA00022840"/>
    </source>
</evidence>
<evidence type="ECO:0000256" key="6">
    <source>
        <dbReference type="ARBA" id="ARBA00022679"/>
    </source>
</evidence>
<evidence type="ECO:0000259" key="16">
    <source>
        <dbReference type="PROSITE" id="PS50109"/>
    </source>
</evidence>
<dbReference type="Pfam" id="PF13426">
    <property type="entry name" value="PAS_9"/>
    <property type="match status" value="1"/>
</dbReference>
<dbReference type="NCBIfam" id="TIGR00229">
    <property type="entry name" value="sensory_box"/>
    <property type="match status" value="5"/>
</dbReference>
<evidence type="ECO:0000256" key="9">
    <source>
        <dbReference type="ARBA" id="ARBA00022777"/>
    </source>
</evidence>
<keyword evidence="4" id="KW-1003">Cell membrane</keyword>
<dbReference type="SUPFAM" id="SSF55874">
    <property type="entry name" value="ATPase domain of HSP90 chaperone/DNA topoisomerase II/histidine kinase"/>
    <property type="match status" value="1"/>
</dbReference>
<keyword evidence="12" id="KW-0902">Two-component regulatory system</keyword>
<dbReference type="InterPro" id="IPR035965">
    <property type="entry name" value="PAS-like_dom_sf"/>
</dbReference>
<dbReference type="SMART" id="SM00086">
    <property type="entry name" value="PAC"/>
    <property type="match status" value="4"/>
</dbReference>
<dbReference type="CDD" id="cd00082">
    <property type="entry name" value="HisKA"/>
    <property type="match status" value="1"/>
</dbReference>
<evidence type="ECO:0000256" key="12">
    <source>
        <dbReference type="ARBA" id="ARBA00023012"/>
    </source>
</evidence>
<sequence length="1280" mass="143576">MQKFTANIVALTILFIVGVTGISTLLFLATIREESERLARIEQEQGLQTFWKLLRAKGTDFKIVNGKLMAGDYVLNGNFELPDTIQTIFGNTATIFMGDMRVSTNIRKADGTRAVGTRLAGPVHDAIFKQNRPYRGEAQILGIPYFTAYDPIRNSRGETIGVLYVGAKKNEFFSRKENYKYSVIAGTAVISTIFSLLAIALLRDMKRRAEAVQESETKYRTLFEGASEGIMLFDDIIFDCNEQLCRLFGSSREEIIGRSPLRFSPERQPDGTPSADKARHWIDAALAGDTRYFPWQQRRQDGTLLDAEVSLKALNIQGRTVLQAVVRDVSEKKKADALMHEITASLRLSEERYRTVFESTGTAMIIIEEDATIALANDEFVNLSGYPREEIEGKKRCIDFVGPEFRDMMLYYHRNRRISPESAPSSYEFDFIGKAGDKRHIFTTVKLIPGTRRSVASYMDITPLKRAERLLTGERSALELLNSDASLETVLEFLCRLVEEQAPELHCSILLIDADGKRLRHGSAPSLPPEYNRTIDGTRIGPDIGSCGTAAFTGEQVISRDIETDPRWAKYRALPLSHGLRACWSTPVKAGNGTVIGTFAAYSTVPREPSIEELKLMERLGHLTSIAIERKQSEESLRMIRLQQQAMLDNIPDIVWLKDTESRFLAVNAAFTGVSGSLPSEVVGKTDLDLWPTDLAALYREDDARVMASGNQVRTEEPLVDTRGKKIWIETIKMPIFDGRGTVIGTTGIARDISERREAERKLRENEARLAKAQQIAHVGNWDWDILNDTLHWSNEIFRIFRIPPDQSDMTYEKFLEAVHPDDRQYMADAMQAAIHDKAPYGITYRIICPDGEIRHLRTEGEVEFNGDGVPMRMQGVVRDITESTLAEAALRESEARFREIFEQNEDAIILMARETLDIIDANRAAEALIGRDKESLTRLGPWSFIVPEDYNTFIGSIPPPADTTPFHLERIGVVRDDGNHLVTSIWGKIIRLRETEVVYCSIRNITQRIRMEEEAQITQSRLIHANKMTSLGVLVSGIAHEINNPNTFIQGNASLIEGFWRDSLTILERHRNEHGDFVLGGLPYDEVMRIFPRLIHGVKEGSRRISAIVNNLKDFAREDTIKTFVPVNVNRIVEDAKLILTYQIHRYTDNFRLEMAENLPSAQGKPQQIEQVIINLIMNALQALPGKNAGVTVTTAADIDASAITITICDEGKGMPREILERITEPFFSTRLEQGGTGLGLSISAAIVREHNGTLKFESTPGSGTVATVSLPIAFGQGE</sequence>
<dbReference type="SUPFAM" id="SSF55781">
    <property type="entry name" value="GAF domain-like"/>
    <property type="match status" value="1"/>
</dbReference>
<keyword evidence="10" id="KW-0067">ATP-binding</keyword>
<dbReference type="SMART" id="SM00387">
    <property type="entry name" value="HATPase_c"/>
    <property type="match status" value="1"/>
</dbReference>
<dbReference type="InterPro" id="IPR000700">
    <property type="entry name" value="PAS-assoc_C"/>
</dbReference>
<dbReference type="InterPro" id="IPR036890">
    <property type="entry name" value="HATPase_C_sf"/>
</dbReference>
<evidence type="ECO:0000256" key="11">
    <source>
        <dbReference type="ARBA" id="ARBA00022989"/>
    </source>
</evidence>
<evidence type="ECO:0000256" key="14">
    <source>
        <dbReference type="SAM" id="Coils"/>
    </source>
</evidence>
<dbReference type="PROSITE" id="PS50109">
    <property type="entry name" value="HIS_KIN"/>
    <property type="match status" value="1"/>
</dbReference>
<comment type="subcellular location">
    <subcellularLocation>
        <location evidence="2">Cell membrane</location>
        <topology evidence="2">Multi-pass membrane protein</topology>
    </subcellularLocation>
</comment>
<organism evidence="19 20">
    <name type="scientific">Geobacter benzoatilyticus</name>
    <dbReference type="NCBI Taxonomy" id="2815309"/>
    <lineage>
        <taxon>Bacteria</taxon>
        <taxon>Pseudomonadati</taxon>
        <taxon>Thermodesulfobacteriota</taxon>
        <taxon>Desulfuromonadia</taxon>
        <taxon>Geobacterales</taxon>
        <taxon>Geobacteraceae</taxon>
        <taxon>Geobacter</taxon>
    </lineage>
</organism>
<dbReference type="InterPro" id="IPR013656">
    <property type="entry name" value="PAS_4"/>
</dbReference>
<feature type="transmembrane region" description="Helical" evidence="15">
    <location>
        <begin position="6"/>
        <end position="31"/>
    </location>
</feature>
<dbReference type="Gene3D" id="3.30.450.20">
    <property type="entry name" value="PAS domain"/>
    <property type="match status" value="5"/>
</dbReference>
<dbReference type="InterPro" id="IPR005467">
    <property type="entry name" value="His_kinase_dom"/>
</dbReference>
<evidence type="ECO:0000256" key="4">
    <source>
        <dbReference type="ARBA" id="ARBA00022475"/>
    </source>
</evidence>
<evidence type="ECO:0000256" key="3">
    <source>
        <dbReference type="ARBA" id="ARBA00012438"/>
    </source>
</evidence>
<dbReference type="PROSITE" id="PS50113">
    <property type="entry name" value="PAC"/>
    <property type="match status" value="2"/>
</dbReference>
<evidence type="ECO:0000256" key="7">
    <source>
        <dbReference type="ARBA" id="ARBA00022692"/>
    </source>
</evidence>
<evidence type="ECO:0000256" key="8">
    <source>
        <dbReference type="ARBA" id="ARBA00022741"/>
    </source>
</evidence>
<dbReference type="Pfam" id="PF13188">
    <property type="entry name" value="PAS_8"/>
    <property type="match status" value="1"/>
</dbReference>
<keyword evidence="20" id="KW-1185">Reference proteome</keyword>
<gene>
    <name evidence="19" type="ORF">JZM60_11135</name>
</gene>
<comment type="catalytic activity">
    <reaction evidence="1">
        <text>ATP + protein L-histidine = ADP + protein N-phospho-L-histidine.</text>
        <dbReference type="EC" id="2.7.13.3"/>
    </reaction>
</comment>
<evidence type="ECO:0000259" key="17">
    <source>
        <dbReference type="PROSITE" id="PS50112"/>
    </source>
</evidence>
<dbReference type="InterPro" id="IPR003594">
    <property type="entry name" value="HATPase_dom"/>
</dbReference>
<dbReference type="InterPro" id="IPR004358">
    <property type="entry name" value="Sig_transdc_His_kin-like_C"/>
</dbReference>
<dbReference type="EMBL" id="CP071382">
    <property type="protein sequence ID" value="QSV44720.1"/>
    <property type="molecule type" value="Genomic_DNA"/>
</dbReference>
<dbReference type="InterPro" id="IPR029016">
    <property type="entry name" value="GAF-like_dom_sf"/>
</dbReference>
<dbReference type="Pfam" id="PF00989">
    <property type="entry name" value="PAS"/>
    <property type="match status" value="1"/>
</dbReference>
<evidence type="ECO:0000259" key="18">
    <source>
        <dbReference type="PROSITE" id="PS50113"/>
    </source>
</evidence>
<dbReference type="InterPro" id="IPR033463">
    <property type="entry name" value="sCache_3"/>
</dbReference>
<dbReference type="InterPro" id="IPR013655">
    <property type="entry name" value="PAS_fold_3"/>
</dbReference>
<dbReference type="InterPro" id="IPR003661">
    <property type="entry name" value="HisK_dim/P_dom"/>
</dbReference>
<dbReference type="EC" id="2.7.13.3" evidence="3"/>
<feature type="domain" description="Histidine kinase" evidence="16">
    <location>
        <begin position="1038"/>
        <end position="1276"/>
    </location>
</feature>
<accession>A0ABX7Q0Q1</accession>
<dbReference type="CDD" id="cd00130">
    <property type="entry name" value="PAS"/>
    <property type="match status" value="4"/>
</dbReference>
<reference evidence="19 20" key="1">
    <citation type="submission" date="2021-03" db="EMBL/GenBank/DDBJ databases">
        <title>Geobacter metallireducens gen. nov. sp. nov., a microorganism capable of coupling the complete oxidation of organic compounds to the reduction of iron and other metals.</title>
        <authorList>
            <person name="Li Y."/>
        </authorList>
    </citation>
    <scope>NUCLEOTIDE SEQUENCE [LARGE SCALE GENOMIC DNA]</scope>
    <source>
        <strain evidence="19 20">Jerry-YX</strain>
    </source>
</reference>
<feature type="domain" description="PAC" evidence="18">
    <location>
        <begin position="841"/>
        <end position="893"/>
    </location>
</feature>
<keyword evidence="5" id="KW-0597">Phosphoprotein</keyword>
<feature type="domain" description="PAS" evidence="17">
    <location>
        <begin position="647"/>
        <end position="703"/>
    </location>
</feature>
<dbReference type="RefSeq" id="WP_207162534.1">
    <property type="nucleotide sequence ID" value="NZ_CP071382.1"/>
</dbReference>
<keyword evidence="6" id="KW-0808">Transferase</keyword>
<dbReference type="Pfam" id="PF13185">
    <property type="entry name" value="GAF_2"/>
    <property type="match status" value="1"/>
</dbReference>
<dbReference type="SUPFAM" id="SSF55785">
    <property type="entry name" value="PYP-like sensor domain (PAS domain)"/>
    <property type="match status" value="5"/>
</dbReference>
<evidence type="ECO:0000313" key="19">
    <source>
        <dbReference type="EMBL" id="QSV44720.1"/>
    </source>
</evidence>
<proteinExistence type="predicted"/>
<evidence type="ECO:0000256" key="13">
    <source>
        <dbReference type="ARBA" id="ARBA00023136"/>
    </source>
</evidence>
<keyword evidence="8" id="KW-0547">Nucleotide-binding</keyword>
<dbReference type="Gene3D" id="3.30.450.40">
    <property type="match status" value="1"/>
</dbReference>
<dbReference type="SMART" id="SM00388">
    <property type="entry name" value="HisKA"/>
    <property type="match status" value="1"/>
</dbReference>
<dbReference type="Pfam" id="PF08447">
    <property type="entry name" value="PAS_3"/>
    <property type="match status" value="1"/>
</dbReference>
<feature type="coiled-coil region" evidence="14">
    <location>
        <begin position="749"/>
        <end position="776"/>
    </location>
</feature>
<dbReference type="InterPro" id="IPR029151">
    <property type="entry name" value="Sensor-like_sf"/>
</dbReference>
<keyword evidence="13 15" id="KW-0472">Membrane</keyword>
<name>A0ABX7Q0Q1_9BACT</name>